<evidence type="ECO:0000313" key="4">
    <source>
        <dbReference type="Proteomes" id="UP000673691"/>
    </source>
</evidence>
<dbReference type="GO" id="GO:0000164">
    <property type="term" value="C:protein phosphatase type 1 complex"/>
    <property type="evidence" value="ECO:0007669"/>
    <property type="project" value="TreeGrafter"/>
</dbReference>
<dbReference type="Pfam" id="PF03370">
    <property type="entry name" value="CBM_21"/>
    <property type="match status" value="1"/>
</dbReference>
<dbReference type="PANTHER" id="PTHR12307">
    <property type="entry name" value="PROTEIN PHOSPHATASE 1 REGULATORY SUBUNIT"/>
    <property type="match status" value="1"/>
</dbReference>
<feature type="compositionally biased region" description="Low complexity" evidence="1">
    <location>
        <begin position="648"/>
        <end position="660"/>
    </location>
</feature>
<proteinExistence type="predicted"/>
<feature type="region of interest" description="Disordered" evidence="1">
    <location>
        <begin position="65"/>
        <end position="84"/>
    </location>
</feature>
<evidence type="ECO:0000259" key="2">
    <source>
        <dbReference type="PROSITE" id="PS51159"/>
    </source>
</evidence>
<dbReference type="OrthoDB" id="1881at2759"/>
<dbReference type="GO" id="GO:0008157">
    <property type="term" value="F:protein phosphatase 1 binding"/>
    <property type="evidence" value="ECO:0007669"/>
    <property type="project" value="TreeGrafter"/>
</dbReference>
<dbReference type="Proteomes" id="UP000673691">
    <property type="component" value="Unassembled WGS sequence"/>
</dbReference>
<dbReference type="InterPro" id="IPR050782">
    <property type="entry name" value="PP1_regulatory_subunit_3"/>
</dbReference>
<sequence length="685" mass="72347">MQETCANLRPMSAAPPPLARLSAEVAAGLPWDARPPRPLAMSVLRSKLAHARPARAPAAAAAAAAANREAARTPPAARPVLSPAIATSRRKPAAAPISVSGAVRLGSSWDASYCYTSSSLEAEPSALLRAASPISGRLPALSSSAPTTGHFIPLVYRRSAADVRFDAPAKNGSVYSEGDKALETAADRLSAAKTSRGAPPPASSLDGYLIPPCCPETVAGVGSDRTTEGLEGAGKEESLEPAAEASHGDRPPVFLLSEAAPAHAEFVGCSTPVEGGEVSVRRSLTPSPAEHTLRKDSVSLRPALRKTKSMPCLLEQQQRKSVKFEDKYEHVRLFLKAETPSSVVNVPTHIGPDPARFVGTIVAHNIPPFTTCYHGKPVLLESVSLSSNGCELRGVIQAVNYAYEKQVWVRCTVDDWRTQKDVPARFKETVLAKHGNFPGVDRFEFSIHVCRNPAAACDEGWTETSTCFLGPAAECRCDFEFAIRYHVAGGEYWDNNADKNYKIRVRRASTLLEAPERTTNAYCCERASSPLAPARAAALPPAPRRVTIGFGKRTPHAAGRLGGDSLVDDIDPDEIPVAIKRPEQRAGLYRRYDFGSSLKVPAPEESRWISAPAASGASTSSSLRRSAYAAAAAAAAVASPVPIPRGTAASSAAAKFADSPPAGPRAAPVSRAQSSPPPCGQPCSM</sequence>
<protein>
    <submittedName>
        <fullName evidence="3">Phosphatase regulatory subunit-domain-containing protein</fullName>
    </submittedName>
</protein>
<evidence type="ECO:0000313" key="3">
    <source>
        <dbReference type="EMBL" id="KAG5455637.1"/>
    </source>
</evidence>
<dbReference type="PANTHER" id="PTHR12307:SF36">
    <property type="entry name" value="GLYCOGEN-BINDING SUBUNIT 76A"/>
    <property type="match status" value="1"/>
</dbReference>
<reference evidence="3 4" key="1">
    <citation type="journal article" name="Sci. Rep.">
        <title>Genome-scale phylogenetic analyses confirm Olpidium as the closest living zoosporic fungus to the non-flagellated, terrestrial fungi.</title>
        <authorList>
            <person name="Chang Y."/>
            <person name="Rochon D."/>
            <person name="Sekimoto S."/>
            <person name="Wang Y."/>
            <person name="Chovatia M."/>
            <person name="Sandor L."/>
            <person name="Salamov A."/>
            <person name="Grigoriev I.V."/>
            <person name="Stajich J.E."/>
            <person name="Spatafora J.W."/>
        </authorList>
    </citation>
    <scope>NUCLEOTIDE SEQUENCE [LARGE SCALE GENOMIC DNA]</scope>
    <source>
        <strain evidence="3">S191</strain>
    </source>
</reference>
<dbReference type="PROSITE" id="PS51159">
    <property type="entry name" value="CBM21"/>
    <property type="match status" value="1"/>
</dbReference>
<feature type="domain" description="CBM21" evidence="2">
    <location>
        <begin position="370"/>
        <end position="504"/>
    </location>
</feature>
<dbReference type="InterPro" id="IPR005036">
    <property type="entry name" value="CBM21_dom"/>
</dbReference>
<dbReference type="AlphaFoldDB" id="A0A8H7ZM56"/>
<comment type="caution">
    <text evidence="3">The sequence shown here is derived from an EMBL/GenBank/DDBJ whole genome shotgun (WGS) entry which is preliminary data.</text>
</comment>
<feature type="region of interest" description="Disordered" evidence="1">
    <location>
        <begin position="644"/>
        <end position="685"/>
    </location>
</feature>
<dbReference type="GO" id="GO:2001069">
    <property type="term" value="F:glycogen binding"/>
    <property type="evidence" value="ECO:0007669"/>
    <property type="project" value="TreeGrafter"/>
</dbReference>
<organism evidence="3 4">
    <name type="scientific">Olpidium bornovanus</name>
    <dbReference type="NCBI Taxonomy" id="278681"/>
    <lineage>
        <taxon>Eukaryota</taxon>
        <taxon>Fungi</taxon>
        <taxon>Fungi incertae sedis</taxon>
        <taxon>Olpidiomycota</taxon>
        <taxon>Olpidiomycotina</taxon>
        <taxon>Olpidiomycetes</taxon>
        <taxon>Olpidiales</taxon>
        <taxon>Olpidiaceae</taxon>
        <taxon>Olpidium</taxon>
    </lineage>
</organism>
<evidence type="ECO:0000256" key="1">
    <source>
        <dbReference type="SAM" id="MobiDB-lite"/>
    </source>
</evidence>
<name>A0A8H7ZM56_9FUNG</name>
<feature type="compositionally biased region" description="Basic and acidic residues" evidence="1">
    <location>
        <begin position="225"/>
        <end position="238"/>
    </location>
</feature>
<dbReference type="InterPro" id="IPR038175">
    <property type="entry name" value="CBM21_dom_sf"/>
</dbReference>
<dbReference type="Gene3D" id="2.60.40.2440">
    <property type="entry name" value="Carbohydrate binding type-21 domain"/>
    <property type="match status" value="1"/>
</dbReference>
<accession>A0A8H7ZM56</accession>
<dbReference type="GO" id="GO:0005979">
    <property type="term" value="P:regulation of glycogen biosynthetic process"/>
    <property type="evidence" value="ECO:0007669"/>
    <property type="project" value="TreeGrafter"/>
</dbReference>
<feature type="compositionally biased region" description="Low complexity" evidence="1">
    <location>
        <begin position="65"/>
        <end position="79"/>
    </location>
</feature>
<feature type="region of interest" description="Disordered" evidence="1">
    <location>
        <begin position="220"/>
        <end position="249"/>
    </location>
</feature>
<dbReference type="EMBL" id="JAEFCI010013035">
    <property type="protein sequence ID" value="KAG5455637.1"/>
    <property type="molecule type" value="Genomic_DNA"/>
</dbReference>
<gene>
    <name evidence="3" type="ORF">BJ554DRAFT_4877</name>
</gene>
<feature type="compositionally biased region" description="Pro residues" evidence="1">
    <location>
        <begin position="675"/>
        <end position="685"/>
    </location>
</feature>
<feature type="non-terminal residue" evidence="3">
    <location>
        <position position="685"/>
    </location>
</feature>
<keyword evidence="4" id="KW-1185">Reference proteome</keyword>